<reference evidence="7" key="1">
    <citation type="journal article" date="2019" name="Int. J. Syst. Evol. Microbiol.">
        <title>The Global Catalogue of Microorganisms (GCM) 10K type strain sequencing project: providing services to taxonomists for standard genome sequencing and annotation.</title>
        <authorList>
            <consortium name="The Broad Institute Genomics Platform"/>
            <consortium name="The Broad Institute Genome Sequencing Center for Infectious Disease"/>
            <person name="Wu L."/>
            <person name="Ma J."/>
        </authorList>
    </citation>
    <scope>NUCLEOTIDE SEQUENCE [LARGE SCALE GENOMIC DNA]</scope>
    <source>
        <strain evidence="7">CGMCC 1.16444</strain>
    </source>
</reference>
<dbReference type="Proteomes" id="UP001595796">
    <property type="component" value="Unassembled WGS sequence"/>
</dbReference>
<accession>A0ABV9YZM7</accession>
<evidence type="ECO:0000256" key="4">
    <source>
        <dbReference type="ARBA" id="ARBA00023163"/>
    </source>
</evidence>
<dbReference type="Gene3D" id="1.10.10.10">
    <property type="entry name" value="Winged helix-like DNA-binding domain superfamily/Winged helix DNA-binding domain"/>
    <property type="match status" value="1"/>
</dbReference>
<organism evidence="6 7">
    <name type="scientific">Flaviflagellibacter deserti</name>
    <dbReference type="NCBI Taxonomy" id="2267266"/>
    <lineage>
        <taxon>Bacteria</taxon>
        <taxon>Pseudomonadati</taxon>
        <taxon>Pseudomonadota</taxon>
        <taxon>Alphaproteobacteria</taxon>
        <taxon>Hyphomicrobiales</taxon>
        <taxon>Flaviflagellibacter</taxon>
    </lineage>
</organism>
<dbReference type="Pfam" id="PF00126">
    <property type="entry name" value="HTH_1"/>
    <property type="match status" value="1"/>
</dbReference>
<dbReference type="InterPro" id="IPR000847">
    <property type="entry name" value="LysR_HTH_N"/>
</dbReference>
<dbReference type="CDD" id="cd08422">
    <property type="entry name" value="PBP2_CrgA_like"/>
    <property type="match status" value="1"/>
</dbReference>
<dbReference type="EMBL" id="JBHSJF010000004">
    <property type="protein sequence ID" value="MFC5067277.1"/>
    <property type="molecule type" value="Genomic_DNA"/>
</dbReference>
<dbReference type="InterPro" id="IPR058163">
    <property type="entry name" value="LysR-type_TF_proteobact-type"/>
</dbReference>
<evidence type="ECO:0000256" key="2">
    <source>
        <dbReference type="ARBA" id="ARBA00023015"/>
    </source>
</evidence>
<dbReference type="RefSeq" id="WP_114957115.1">
    <property type="nucleotide sequence ID" value="NZ_JBHSJF010000004.1"/>
</dbReference>
<evidence type="ECO:0000313" key="7">
    <source>
        <dbReference type="Proteomes" id="UP001595796"/>
    </source>
</evidence>
<keyword evidence="3" id="KW-0238">DNA-binding</keyword>
<dbReference type="Gene3D" id="3.40.190.290">
    <property type="match status" value="1"/>
</dbReference>
<evidence type="ECO:0000256" key="3">
    <source>
        <dbReference type="ARBA" id="ARBA00023125"/>
    </source>
</evidence>
<evidence type="ECO:0000259" key="5">
    <source>
        <dbReference type="PROSITE" id="PS50931"/>
    </source>
</evidence>
<gene>
    <name evidence="6" type="ORF">ACFPFW_04515</name>
</gene>
<evidence type="ECO:0000313" key="6">
    <source>
        <dbReference type="EMBL" id="MFC5067277.1"/>
    </source>
</evidence>
<name>A0ABV9YZM7_9HYPH</name>
<dbReference type="InterPro" id="IPR005119">
    <property type="entry name" value="LysR_subst-bd"/>
</dbReference>
<dbReference type="Pfam" id="PF03466">
    <property type="entry name" value="LysR_substrate"/>
    <property type="match status" value="1"/>
</dbReference>
<keyword evidence="7" id="KW-1185">Reference proteome</keyword>
<feature type="domain" description="HTH lysR-type" evidence="5">
    <location>
        <begin position="1"/>
        <end position="61"/>
    </location>
</feature>
<dbReference type="PANTHER" id="PTHR30537:SF5">
    <property type="entry name" value="HTH-TYPE TRANSCRIPTIONAL ACTIVATOR TTDR-RELATED"/>
    <property type="match status" value="1"/>
</dbReference>
<comment type="caution">
    <text evidence="6">The sequence shown here is derived from an EMBL/GenBank/DDBJ whole genome shotgun (WGS) entry which is preliminary data.</text>
</comment>
<dbReference type="SUPFAM" id="SSF53850">
    <property type="entry name" value="Periplasmic binding protein-like II"/>
    <property type="match status" value="1"/>
</dbReference>
<comment type="similarity">
    <text evidence="1">Belongs to the LysR transcriptional regulatory family.</text>
</comment>
<protein>
    <submittedName>
        <fullName evidence="6">LysR family transcriptional regulator</fullName>
    </submittedName>
</protein>
<dbReference type="InterPro" id="IPR036388">
    <property type="entry name" value="WH-like_DNA-bd_sf"/>
</dbReference>
<dbReference type="PROSITE" id="PS50931">
    <property type="entry name" value="HTH_LYSR"/>
    <property type="match status" value="1"/>
</dbReference>
<keyword evidence="2" id="KW-0805">Transcription regulation</keyword>
<keyword evidence="4" id="KW-0804">Transcription</keyword>
<dbReference type="InterPro" id="IPR036390">
    <property type="entry name" value="WH_DNA-bd_sf"/>
</dbReference>
<dbReference type="PANTHER" id="PTHR30537">
    <property type="entry name" value="HTH-TYPE TRANSCRIPTIONAL REGULATOR"/>
    <property type="match status" value="1"/>
</dbReference>
<sequence length="298" mass="32270">MDSAQLHGLTAFVRVVEAGSFTAAAKLGGTTPSAVSKSIARLEKRLGVRLFQRTTRITVLTDEGQRYYEEVAPLLDALADAQDVLEPSRLTGGRLRVSLPADLGRILLDAITTRFVPQYPEILLDISLSDRRADILREGFDLALRLGTLEDSSLFARPLGTLVLALVASPAYLAAHGEPASPADLEQHSHIVYRLGGRPYPIRFADGRSFLPDARAAMEADSGEALRIAAVNGLGIAQLIMPTVQKDLDSGALARLLAGDALQPVPVNFIHAFERHMPKRAERFVEFIASTLSVARSR</sequence>
<evidence type="ECO:0000256" key="1">
    <source>
        <dbReference type="ARBA" id="ARBA00009437"/>
    </source>
</evidence>
<proteinExistence type="inferred from homology"/>
<dbReference type="SUPFAM" id="SSF46785">
    <property type="entry name" value="Winged helix' DNA-binding domain"/>
    <property type="match status" value="1"/>
</dbReference>